<comment type="caution">
    <text evidence="2">The sequence shown here is derived from an EMBL/GenBank/DDBJ whole genome shotgun (WGS) entry which is preliminary data.</text>
</comment>
<proteinExistence type="predicted"/>
<keyword evidence="3" id="KW-1185">Reference proteome</keyword>
<evidence type="ECO:0000313" key="3">
    <source>
        <dbReference type="Proteomes" id="UP001221686"/>
    </source>
</evidence>
<accession>A0ABT5E2A8</accession>
<organism evidence="2 3">
    <name type="scientific">Nannocystis bainbridge</name>
    <dbReference type="NCBI Taxonomy" id="2995303"/>
    <lineage>
        <taxon>Bacteria</taxon>
        <taxon>Pseudomonadati</taxon>
        <taxon>Myxococcota</taxon>
        <taxon>Polyangia</taxon>
        <taxon>Nannocystales</taxon>
        <taxon>Nannocystaceae</taxon>
        <taxon>Nannocystis</taxon>
    </lineage>
</organism>
<gene>
    <name evidence="2" type="ORF">POL25_23810</name>
</gene>
<reference evidence="2 3" key="1">
    <citation type="submission" date="2022-11" db="EMBL/GenBank/DDBJ databases">
        <title>Minimal conservation of predation-associated metabolite biosynthetic gene clusters underscores biosynthetic potential of Myxococcota including descriptions for ten novel species: Archangium lansinium sp. nov., Myxococcus landrumus sp. nov., Nannocystis bai.</title>
        <authorList>
            <person name="Ahearne A."/>
            <person name="Stevens C."/>
            <person name="Dowd S."/>
        </authorList>
    </citation>
    <scope>NUCLEOTIDE SEQUENCE [LARGE SCALE GENOMIC DNA]</scope>
    <source>
        <strain evidence="2 3">BB15-2</strain>
    </source>
</reference>
<dbReference type="Proteomes" id="UP001221686">
    <property type="component" value="Unassembled WGS sequence"/>
</dbReference>
<evidence type="ECO:0008006" key="4">
    <source>
        <dbReference type="Google" id="ProtNLM"/>
    </source>
</evidence>
<evidence type="ECO:0000256" key="1">
    <source>
        <dbReference type="SAM" id="MobiDB-lite"/>
    </source>
</evidence>
<feature type="region of interest" description="Disordered" evidence="1">
    <location>
        <begin position="80"/>
        <end position="101"/>
    </location>
</feature>
<dbReference type="EMBL" id="JAQNDL010000002">
    <property type="protein sequence ID" value="MDC0719946.1"/>
    <property type="molecule type" value="Genomic_DNA"/>
</dbReference>
<sequence>MASIREDTRGRRRWTTAPGRVAAIVRCLRESGEQIKDFAHAIGMPPSLLSRFDRGLRTSRDRDAGSEREWPALRRMVPPRTHYRTRGRGRREAPKAGAGEVRLRADSSIEITECRLITERRIVPYGSAEHARLLPRAVALSRAAA</sequence>
<evidence type="ECO:0000313" key="2">
    <source>
        <dbReference type="EMBL" id="MDC0719946.1"/>
    </source>
</evidence>
<protein>
    <recommendedName>
        <fullName evidence="4">Transposase</fullName>
    </recommendedName>
</protein>
<dbReference type="RefSeq" id="WP_272088443.1">
    <property type="nucleotide sequence ID" value="NZ_JAQNDL010000002.1"/>
</dbReference>
<name>A0ABT5E2A8_9BACT</name>